<dbReference type="InterPro" id="IPR011991">
    <property type="entry name" value="ArsR-like_HTH"/>
</dbReference>
<name>A0A329R2V7_9ACTN</name>
<dbReference type="GO" id="GO:0003700">
    <property type="term" value="F:DNA-binding transcription factor activity"/>
    <property type="evidence" value="ECO:0007669"/>
    <property type="project" value="InterPro"/>
</dbReference>
<dbReference type="PRINTS" id="PR00598">
    <property type="entry name" value="HTHMARR"/>
</dbReference>
<proteinExistence type="predicted"/>
<dbReference type="InterPro" id="IPR036390">
    <property type="entry name" value="WH_DNA-bd_sf"/>
</dbReference>
<dbReference type="InterPro" id="IPR039422">
    <property type="entry name" value="MarR/SlyA-like"/>
</dbReference>
<comment type="caution">
    <text evidence="2">The sequence shown here is derived from an EMBL/GenBank/DDBJ whole genome shotgun (WGS) entry which is preliminary data.</text>
</comment>
<evidence type="ECO:0000313" key="3">
    <source>
        <dbReference type="Proteomes" id="UP000250462"/>
    </source>
</evidence>
<dbReference type="Gene3D" id="1.10.10.10">
    <property type="entry name" value="Winged helix-like DNA-binding domain superfamily/Winged helix DNA-binding domain"/>
    <property type="match status" value="1"/>
</dbReference>
<evidence type="ECO:0000259" key="1">
    <source>
        <dbReference type="PROSITE" id="PS50995"/>
    </source>
</evidence>
<dbReference type="EMBL" id="QMIG01000002">
    <property type="protein sequence ID" value="RAW17832.1"/>
    <property type="molecule type" value="Genomic_DNA"/>
</dbReference>
<dbReference type="OrthoDB" id="3237509at2"/>
<accession>A0A329R2V7</accession>
<reference evidence="2 3" key="1">
    <citation type="submission" date="2018-06" db="EMBL/GenBank/DDBJ databases">
        <title>Phytoactinopolyspora halophila sp. nov., a novel halophilic actinomycete isolated from a saline soil in China.</title>
        <authorList>
            <person name="Tang S.-K."/>
        </authorList>
    </citation>
    <scope>NUCLEOTIDE SEQUENCE [LARGE SCALE GENOMIC DNA]</scope>
    <source>
        <strain evidence="2 3">YIM 96934</strain>
    </source>
</reference>
<gene>
    <name evidence="2" type="ORF">DPM12_02950</name>
</gene>
<dbReference type="PROSITE" id="PS50995">
    <property type="entry name" value="HTH_MARR_2"/>
    <property type="match status" value="1"/>
</dbReference>
<dbReference type="AlphaFoldDB" id="A0A329R2V7"/>
<dbReference type="SMART" id="SM00347">
    <property type="entry name" value="HTH_MARR"/>
    <property type="match status" value="1"/>
</dbReference>
<dbReference type="InterPro" id="IPR036388">
    <property type="entry name" value="WH-like_DNA-bd_sf"/>
</dbReference>
<organism evidence="2 3">
    <name type="scientific">Phytoactinopolyspora halophila</name>
    <dbReference type="NCBI Taxonomy" id="1981511"/>
    <lineage>
        <taxon>Bacteria</taxon>
        <taxon>Bacillati</taxon>
        <taxon>Actinomycetota</taxon>
        <taxon>Actinomycetes</taxon>
        <taxon>Jiangellales</taxon>
        <taxon>Jiangellaceae</taxon>
        <taxon>Phytoactinopolyspora</taxon>
    </lineage>
</organism>
<evidence type="ECO:0000313" key="2">
    <source>
        <dbReference type="EMBL" id="RAW17832.1"/>
    </source>
</evidence>
<dbReference type="RefSeq" id="WP_112256791.1">
    <property type="nucleotide sequence ID" value="NZ_QMIG01000002.1"/>
</dbReference>
<dbReference type="InterPro" id="IPR000835">
    <property type="entry name" value="HTH_MarR-typ"/>
</dbReference>
<dbReference type="Pfam" id="PF12802">
    <property type="entry name" value="MarR_2"/>
    <property type="match status" value="1"/>
</dbReference>
<dbReference type="Proteomes" id="UP000250462">
    <property type="component" value="Unassembled WGS sequence"/>
</dbReference>
<dbReference type="PANTHER" id="PTHR33164">
    <property type="entry name" value="TRANSCRIPTIONAL REGULATOR, MARR FAMILY"/>
    <property type="match status" value="1"/>
</dbReference>
<keyword evidence="3" id="KW-1185">Reference proteome</keyword>
<dbReference type="PANTHER" id="PTHR33164:SF104">
    <property type="entry name" value="TRANSCRIPTIONAL REGULATORY PROTEIN"/>
    <property type="match status" value="1"/>
</dbReference>
<dbReference type="GO" id="GO:0006950">
    <property type="term" value="P:response to stress"/>
    <property type="evidence" value="ECO:0007669"/>
    <property type="project" value="TreeGrafter"/>
</dbReference>
<sequence>MNGPRDNVDDIQEEWLRERPDTPVGSIGVVTRIWRIAKLLADDRRRTMTRLGVDTATRDLLAILRRSGPPYALTPGELARRAAVSPGAISQRVARAESHGLVRRQKNDDDGRGVVVILTDNGHELIERTVDDLLSHEEQLLSGLTDKQRRELSDLLRILLADLTERTSLTERTPNPDSATELA</sequence>
<dbReference type="SUPFAM" id="SSF46785">
    <property type="entry name" value="Winged helix' DNA-binding domain"/>
    <property type="match status" value="1"/>
</dbReference>
<feature type="domain" description="HTH marR-type" evidence="1">
    <location>
        <begin position="26"/>
        <end position="161"/>
    </location>
</feature>
<dbReference type="CDD" id="cd00090">
    <property type="entry name" value="HTH_ARSR"/>
    <property type="match status" value="1"/>
</dbReference>
<protein>
    <submittedName>
        <fullName evidence="2">MarR family transcriptional regulator</fullName>
    </submittedName>
</protein>